<accession>A0A1I7WNX9</accession>
<dbReference type="InterPro" id="IPR036397">
    <property type="entry name" value="RNaseH_sf"/>
</dbReference>
<dbReference type="Gene3D" id="3.30.420.10">
    <property type="entry name" value="Ribonuclease H-like superfamily/Ribonuclease H"/>
    <property type="match status" value="1"/>
</dbReference>
<keyword evidence="4" id="KW-1185">Reference proteome</keyword>
<evidence type="ECO:0000313" key="4">
    <source>
        <dbReference type="Proteomes" id="UP000095283"/>
    </source>
</evidence>
<dbReference type="Proteomes" id="UP000095283">
    <property type="component" value="Unplaced"/>
</dbReference>
<feature type="domain" description="Integrase zinc-binding" evidence="3">
    <location>
        <begin position="37"/>
        <end position="85"/>
    </location>
</feature>
<proteinExistence type="predicted"/>
<feature type="region of interest" description="Disordered" evidence="2">
    <location>
        <begin position="201"/>
        <end position="220"/>
    </location>
</feature>
<protein>
    <recommendedName>
        <fullName evidence="1">RNA-directed DNA polymerase</fullName>
        <ecNumber evidence="1">2.7.7.49</ecNumber>
    </recommendedName>
</protein>
<dbReference type="InterPro" id="IPR050951">
    <property type="entry name" value="Retrovirus_Pol_polyprotein"/>
</dbReference>
<dbReference type="InterPro" id="IPR041588">
    <property type="entry name" value="Integrase_H2C2"/>
</dbReference>
<dbReference type="GO" id="GO:0003676">
    <property type="term" value="F:nucleic acid binding"/>
    <property type="evidence" value="ECO:0007669"/>
    <property type="project" value="InterPro"/>
</dbReference>
<dbReference type="InterPro" id="IPR012337">
    <property type="entry name" value="RNaseH-like_sf"/>
</dbReference>
<name>A0A1I7WNX9_HETBA</name>
<dbReference type="AlphaFoldDB" id="A0A1I7WNX9"/>
<evidence type="ECO:0000256" key="2">
    <source>
        <dbReference type="SAM" id="MobiDB-lite"/>
    </source>
</evidence>
<evidence type="ECO:0000259" key="3">
    <source>
        <dbReference type="Pfam" id="PF17921"/>
    </source>
</evidence>
<evidence type="ECO:0000256" key="1">
    <source>
        <dbReference type="ARBA" id="ARBA00012493"/>
    </source>
</evidence>
<dbReference type="WBParaSite" id="Hba_06792">
    <property type="protein sequence ID" value="Hba_06792"/>
    <property type="gene ID" value="Hba_06792"/>
</dbReference>
<dbReference type="EC" id="2.7.7.49" evidence="1"/>
<dbReference type="Gene3D" id="1.10.340.70">
    <property type="match status" value="1"/>
</dbReference>
<organism evidence="4 5">
    <name type="scientific">Heterorhabditis bacteriophora</name>
    <name type="common">Entomopathogenic nematode worm</name>
    <dbReference type="NCBI Taxonomy" id="37862"/>
    <lineage>
        <taxon>Eukaryota</taxon>
        <taxon>Metazoa</taxon>
        <taxon>Ecdysozoa</taxon>
        <taxon>Nematoda</taxon>
        <taxon>Chromadorea</taxon>
        <taxon>Rhabditida</taxon>
        <taxon>Rhabditina</taxon>
        <taxon>Rhabditomorpha</taxon>
        <taxon>Strongyloidea</taxon>
        <taxon>Heterorhabditidae</taxon>
        <taxon>Heterorhabditis</taxon>
    </lineage>
</organism>
<reference evidence="5" key="1">
    <citation type="submission" date="2016-11" db="UniProtKB">
        <authorList>
            <consortium name="WormBaseParasite"/>
        </authorList>
    </citation>
    <scope>IDENTIFICATION</scope>
</reference>
<dbReference type="PANTHER" id="PTHR37984:SF5">
    <property type="entry name" value="PROTEIN NYNRIN-LIKE"/>
    <property type="match status" value="1"/>
</dbReference>
<dbReference type="GO" id="GO:0003964">
    <property type="term" value="F:RNA-directed DNA polymerase activity"/>
    <property type="evidence" value="ECO:0007669"/>
    <property type="project" value="UniProtKB-EC"/>
</dbReference>
<evidence type="ECO:0000313" key="5">
    <source>
        <dbReference type="WBParaSite" id="Hba_06792"/>
    </source>
</evidence>
<dbReference type="SUPFAM" id="SSF53098">
    <property type="entry name" value="Ribonuclease H-like"/>
    <property type="match status" value="1"/>
</dbReference>
<dbReference type="PANTHER" id="PTHR37984">
    <property type="entry name" value="PROTEIN CBG26694"/>
    <property type="match status" value="1"/>
</dbReference>
<dbReference type="Pfam" id="PF17921">
    <property type="entry name" value="Integrase_H2C2"/>
    <property type="match status" value="1"/>
</dbReference>
<sequence>MYTQVHGRARQNLPLPDTPTYKDLSQYKKAVYFLGTKTVLETLHEGHPGMIRMKMLARNYVYWTNIDGHIEGRVRECTRCQESSKNPVKNTLHPWPSTSRPWSRIHIDYAGPLEGRMYLIIETNSSTTTAKITILLRLFAQFGLPETIVSDNGTQFTDYCVKNGIKHVRSPLFPRSQMVRLSDSRLFLKLRERVPLPKNYTKSQTTEWNTEPDQGSLNQTTSCGRGILDRDLHYGHQLEYTLGEDIRSMTFF</sequence>